<feature type="region of interest" description="Disordered" evidence="1">
    <location>
        <begin position="1"/>
        <end position="22"/>
    </location>
</feature>
<name>A0A9P8I2S8_9PEZI</name>
<evidence type="ECO:0000256" key="1">
    <source>
        <dbReference type="SAM" id="MobiDB-lite"/>
    </source>
</evidence>
<comment type="caution">
    <text evidence="3">The sequence shown here is derived from an EMBL/GenBank/DDBJ whole genome shotgun (WGS) entry which is preliminary data.</text>
</comment>
<sequence>MSIATPPEPGTPERAANAATPAPAAAPGLVALAKVGRPYGLTGTLHLYPYSADAQTLLKAKTLVIGGRDFAVTRSRRHGESIVTQLAGIDSPEAAAKLTNQEFLG</sequence>
<feature type="domain" description="RimM N-terminal" evidence="2">
    <location>
        <begin position="32"/>
        <end position="103"/>
    </location>
</feature>
<protein>
    <recommendedName>
        <fullName evidence="2">RimM N-terminal domain-containing protein</fullName>
    </recommendedName>
</protein>
<organism evidence="3 4">
    <name type="scientific">Glutinoglossum americanum</name>
    <dbReference type="NCBI Taxonomy" id="1670608"/>
    <lineage>
        <taxon>Eukaryota</taxon>
        <taxon>Fungi</taxon>
        <taxon>Dikarya</taxon>
        <taxon>Ascomycota</taxon>
        <taxon>Pezizomycotina</taxon>
        <taxon>Geoglossomycetes</taxon>
        <taxon>Geoglossales</taxon>
        <taxon>Geoglossaceae</taxon>
        <taxon>Glutinoglossum</taxon>
    </lineage>
</organism>
<proteinExistence type="predicted"/>
<dbReference type="InterPro" id="IPR002676">
    <property type="entry name" value="RimM_N"/>
</dbReference>
<dbReference type="SUPFAM" id="SSF50447">
    <property type="entry name" value="Translation proteins"/>
    <property type="match status" value="1"/>
</dbReference>
<dbReference type="GO" id="GO:0006364">
    <property type="term" value="P:rRNA processing"/>
    <property type="evidence" value="ECO:0007669"/>
    <property type="project" value="InterPro"/>
</dbReference>
<dbReference type="Pfam" id="PF01782">
    <property type="entry name" value="RimM"/>
    <property type="match status" value="1"/>
</dbReference>
<dbReference type="EMBL" id="JAGHQL010000211">
    <property type="protein sequence ID" value="KAH0536358.1"/>
    <property type="molecule type" value="Genomic_DNA"/>
</dbReference>
<accession>A0A9P8I2S8</accession>
<reference evidence="3" key="1">
    <citation type="submission" date="2021-03" db="EMBL/GenBank/DDBJ databases">
        <title>Comparative genomics and phylogenomic investigation of the class Geoglossomycetes provide insights into ecological specialization and systematics.</title>
        <authorList>
            <person name="Melie T."/>
            <person name="Pirro S."/>
            <person name="Miller A.N."/>
            <person name="Quandt A."/>
        </authorList>
    </citation>
    <scope>NUCLEOTIDE SEQUENCE</scope>
    <source>
        <strain evidence="3">GBOQ0MN5Z8</strain>
    </source>
</reference>
<evidence type="ECO:0000313" key="4">
    <source>
        <dbReference type="Proteomes" id="UP000698800"/>
    </source>
</evidence>
<dbReference type="InterPro" id="IPR036976">
    <property type="entry name" value="RimM_N_sf"/>
</dbReference>
<dbReference type="Gene3D" id="2.40.30.60">
    <property type="entry name" value="RimM"/>
    <property type="match status" value="1"/>
</dbReference>
<feature type="compositionally biased region" description="Pro residues" evidence="1">
    <location>
        <begin position="1"/>
        <end position="10"/>
    </location>
</feature>
<keyword evidence="4" id="KW-1185">Reference proteome</keyword>
<dbReference type="Proteomes" id="UP000698800">
    <property type="component" value="Unassembled WGS sequence"/>
</dbReference>
<dbReference type="AlphaFoldDB" id="A0A9P8I2S8"/>
<gene>
    <name evidence="3" type="ORF">FGG08_006756</name>
</gene>
<dbReference type="InterPro" id="IPR009000">
    <property type="entry name" value="Transl_B-barrel_sf"/>
</dbReference>
<evidence type="ECO:0000259" key="2">
    <source>
        <dbReference type="Pfam" id="PF01782"/>
    </source>
</evidence>
<evidence type="ECO:0000313" key="3">
    <source>
        <dbReference type="EMBL" id="KAH0536358.1"/>
    </source>
</evidence>